<dbReference type="GO" id="GO:0006355">
    <property type="term" value="P:regulation of DNA-templated transcription"/>
    <property type="evidence" value="ECO:0007669"/>
    <property type="project" value="InterPro"/>
</dbReference>
<sequence>MGIRVPRITIKADYGNDASFGELRPLSIGYGLHQAWIYAAMFGTSSVFGAPDLAGGVNAGTISLAFLVSIVVYSIALLFGAVTDQKFLPFYVSRKTTVGASIAMAFGTLLLVPVIYGQAGIAVHVLSGVITGVGSALLILQWGTAFSRHEQPTIVINTAVAIAVAVAIYALVLHLAPIPLSGVIAAALPLLEMFFLLKETPRSYLEREDQPIFQPLPINRGMFFLKFGLPIALFGIAIGALRQTSVQTILPAATGSEQALAVLASCCALVLVLITLLALNSADGWNRLFRPLVPFVAVVVFFFPVSGMAESSMPGFVLLVGYMSFEAMLWICFGEFSQQYRLSPVFVFGIGRGVQALTSLVGSLMPLFATAWANTLPMGSTTIIVILLLVMVIAYALLPNEAEIRKLVLNCPLTRIVADGGFDHFEAATKTMRPADSTVPAVAPMPGQTDATTSDSVDAAPQHDSAQEGSSAPSAEDSLAAAANDAAAHVEANAPACDTPQNASTDARPSAASNANPSSNGSIWPTEKRGRFKRKCEATANRYLLSQRETEVLFFLAKGHNATSIQEQLFISEGTTKTHIRHIYRKLDVHSQQELIQMVESAEVS</sequence>
<dbReference type="SMART" id="SM00421">
    <property type="entry name" value="HTH_LUXR"/>
    <property type="match status" value="1"/>
</dbReference>
<feature type="transmembrane region" description="Helical" evidence="5">
    <location>
        <begin position="291"/>
        <end position="309"/>
    </location>
</feature>
<comment type="caution">
    <text evidence="7">The sequence shown here is derived from an EMBL/GenBank/DDBJ whole genome shotgun (WGS) entry which is preliminary data.</text>
</comment>
<evidence type="ECO:0000313" key="7">
    <source>
        <dbReference type="EMBL" id="HIR00900.1"/>
    </source>
</evidence>
<dbReference type="PRINTS" id="PR00038">
    <property type="entry name" value="HTHLUXR"/>
</dbReference>
<keyword evidence="2" id="KW-0238">DNA-binding</keyword>
<feature type="transmembrane region" description="Helical" evidence="5">
    <location>
        <begin position="96"/>
        <end position="115"/>
    </location>
</feature>
<evidence type="ECO:0000313" key="8">
    <source>
        <dbReference type="Proteomes" id="UP000824261"/>
    </source>
</evidence>
<feature type="compositionally biased region" description="Low complexity" evidence="4">
    <location>
        <begin position="470"/>
        <end position="496"/>
    </location>
</feature>
<dbReference type="PROSITE" id="PS50043">
    <property type="entry name" value="HTH_LUXR_2"/>
    <property type="match status" value="1"/>
</dbReference>
<feature type="domain" description="HTH luxR-type" evidence="6">
    <location>
        <begin position="538"/>
        <end position="603"/>
    </location>
</feature>
<keyword evidence="5" id="KW-0472">Membrane</keyword>
<gene>
    <name evidence="7" type="ORF">IAA69_01275</name>
</gene>
<feature type="transmembrane region" description="Helical" evidence="5">
    <location>
        <begin position="261"/>
        <end position="279"/>
    </location>
</feature>
<protein>
    <submittedName>
        <fullName evidence="7">Helix-turn-helix transcriptional regulator</fullName>
    </submittedName>
</protein>
<keyword evidence="3" id="KW-0804">Transcription</keyword>
<evidence type="ECO:0000256" key="3">
    <source>
        <dbReference type="ARBA" id="ARBA00023163"/>
    </source>
</evidence>
<feature type="transmembrane region" description="Helical" evidence="5">
    <location>
        <begin position="378"/>
        <end position="398"/>
    </location>
</feature>
<feature type="transmembrane region" description="Helical" evidence="5">
    <location>
        <begin position="345"/>
        <end position="372"/>
    </location>
</feature>
<dbReference type="Gene3D" id="1.10.10.10">
    <property type="entry name" value="Winged helix-like DNA-binding domain superfamily/Winged helix DNA-binding domain"/>
    <property type="match status" value="1"/>
</dbReference>
<dbReference type="CDD" id="cd06170">
    <property type="entry name" value="LuxR_C_like"/>
    <property type="match status" value="1"/>
</dbReference>
<feature type="transmembrane region" description="Helical" evidence="5">
    <location>
        <begin position="62"/>
        <end position="84"/>
    </location>
</feature>
<feature type="transmembrane region" description="Helical" evidence="5">
    <location>
        <begin position="30"/>
        <end position="50"/>
    </location>
</feature>
<dbReference type="GO" id="GO:0003677">
    <property type="term" value="F:DNA binding"/>
    <property type="evidence" value="ECO:0007669"/>
    <property type="project" value="UniProtKB-KW"/>
</dbReference>
<evidence type="ECO:0000256" key="1">
    <source>
        <dbReference type="ARBA" id="ARBA00023015"/>
    </source>
</evidence>
<feature type="transmembrane region" description="Helical" evidence="5">
    <location>
        <begin position="154"/>
        <end position="172"/>
    </location>
</feature>
<feature type="region of interest" description="Disordered" evidence="4">
    <location>
        <begin position="433"/>
        <end position="531"/>
    </location>
</feature>
<evidence type="ECO:0000256" key="4">
    <source>
        <dbReference type="SAM" id="MobiDB-lite"/>
    </source>
</evidence>
<reference evidence="7" key="1">
    <citation type="submission" date="2020-10" db="EMBL/GenBank/DDBJ databases">
        <authorList>
            <person name="Gilroy R."/>
        </authorList>
    </citation>
    <scope>NUCLEOTIDE SEQUENCE</scope>
    <source>
        <strain evidence="7">ChiGjej1B1-2707</strain>
    </source>
</reference>
<dbReference type="InterPro" id="IPR036388">
    <property type="entry name" value="WH-like_DNA-bd_sf"/>
</dbReference>
<dbReference type="EMBL" id="DVGB01000012">
    <property type="protein sequence ID" value="HIR00900.1"/>
    <property type="molecule type" value="Genomic_DNA"/>
</dbReference>
<dbReference type="Pfam" id="PF00196">
    <property type="entry name" value="GerE"/>
    <property type="match status" value="1"/>
</dbReference>
<feature type="transmembrane region" description="Helical" evidence="5">
    <location>
        <begin position="315"/>
        <end position="333"/>
    </location>
</feature>
<evidence type="ECO:0000256" key="5">
    <source>
        <dbReference type="SAM" id="Phobius"/>
    </source>
</evidence>
<dbReference type="InterPro" id="IPR016032">
    <property type="entry name" value="Sig_transdc_resp-reg_C-effctor"/>
</dbReference>
<feature type="transmembrane region" description="Helical" evidence="5">
    <location>
        <begin position="223"/>
        <end position="241"/>
    </location>
</feature>
<feature type="transmembrane region" description="Helical" evidence="5">
    <location>
        <begin position="178"/>
        <end position="197"/>
    </location>
</feature>
<keyword evidence="5" id="KW-0812">Transmembrane</keyword>
<organism evidence="7 8">
    <name type="scientific">Candidatus Aveggerthella stercoripullorum</name>
    <dbReference type="NCBI Taxonomy" id="2840688"/>
    <lineage>
        <taxon>Bacteria</taxon>
        <taxon>Bacillati</taxon>
        <taxon>Actinomycetota</taxon>
        <taxon>Coriobacteriia</taxon>
        <taxon>Eggerthellales</taxon>
        <taxon>Eggerthellaceae</taxon>
        <taxon>Eggerthellaceae incertae sedis</taxon>
        <taxon>Candidatus Aveggerthella</taxon>
    </lineage>
</organism>
<dbReference type="PANTHER" id="PTHR44688:SF16">
    <property type="entry name" value="DNA-BINDING TRANSCRIPTIONAL ACTIVATOR DEVR_DOSR"/>
    <property type="match status" value="1"/>
</dbReference>
<reference evidence="7" key="2">
    <citation type="journal article" date="2021" name="PeerJ">
        <title>Extensive microbial diversity within the chicken gut microbiome revealed by metagenomics and culture.</title>
        <authorList>
            <person name="Gilroy R."/>
            <person name="Ravi A."/>
            <person name="Getino M."/>
            <person name="Pursley I."/>
            <person name="Horton D.L."/>
            <person name="Alikhan N.F."/>
            <person name="Baker D."/>
            <person name="Gharbi K."/>
            <person name="Hall N."/>
            <person name="Watson M."/>
            <person name="Adriaenssens E.M."/>
            <person name="Foster-Nyarko E."/>
            <person name="Jarju S."/>
            <person name="Secka A."/>
            <person name="Antonio M."/>
            <person name="Oren A."/>
            <person name="Chaudhuri R.R."/>
            <person name="La Ragione R."/>
            <person name="Hildebrand F."/>
            <person name="Pallen M.J."/>
        </authorList>
    </citation>
    <scope>NUCLEOTIDE SEQUENCE</scope>
    <source>
        <strain evidence="7">ChiGjej1B1-2707</strain>
    </source>
</reference>
<dbReference type="SUPFAM" id="SSF46894">
    <property type="entry name" value="C-terminal effector domain of the bipartite response regulators"/>
    <property type="match status" value="1"/>
</dbReference>
<keyword evidence="1" id="KW-0805">Transcription regulation</keyword>
<evidence type="ECO:0000256" key="2">
    <source>
        <dbReference type="ARBA" id="ARBA00023125"/>
    </source>
</evidence>
<dbReference type="AlphaFoldDB" id="A0A9D0ZYD1"/>
<dbReference type="Proteomes" id="UP000824261">
    <property type="component" value="Unassembled WGS sequence"/>
</dbReference>
<feature type="transmembrane region" description="Helical" evidence="5">
    <location>
        <begin position="121"/>
        <end position="142"/>
    </location>
</feature>
<evidence type="ECO:0000259" key="6">
    <source>
        <dbReference type="PROSITE" id="PS50043"/>
    </source>
</evidence>
<feature type="compositionally biased region" description="Low complexity" evidence="4">
    <location>
        <begin position="509"/>
        <end position="520"/>
    </location>
</feature>
<accession>A0A9D0ZYD1</accession>
<dbReference type="InterPro" id="IPR000792">
    <property type="entry name" value="Tscrpt_reg_LuxR_C"/>
</dbReference>
<dbReference type="PANTHER" id="PTHR44688">
    <property type="entry name" value="DNA-BINDING TRANSCRIPTIONAL ACTIVATOR DEVR_DOSR"/>
    <property type="match status" value="1"/>
</dbReference>
<proteinExistence type="predicted"/>
<name>A0A9D0ZYD1_9ACTN</name>
<keyword evidence="5" id="KW-1133">Transmembrane helix</keyword>